<dbReference type="Gene3D" id="3.10.450.50">
    <property type="match status" value="1"/>
</dbReference>
<dbReference type="Pfam" id="PF13577">
    <property type="entry name" value="SnoaL_4"/>
    <property type="match status" value="1"/>
</dbReference>
<comment type="caution">
    <text evidence="2">The sequence shown here is derived from an EMBL/GenBank/DDBJ whole genome shotgun (WGS) entry which is preliminary data.</text>
</comment>
<sequence length="175" mass="20088">MQMDTELSDRVAIRDVMGRYARAVDRGDFELLRSVFHADGYDDHGPYKGGVDGFIHWLKERFTDDAPMQHFLGNSLIEFADANLALVETYYVASRPPKGGEVKSGQEGFYVLSWGRYVDRFERRGAEWRVAYRRTVVDLRLQAAVNVLPGTDSANWGRRDEDDALHIARREIFGR</sequence>
<organism evidence="2 3">
    <name type="scientific">Variovorax defluvii</name>
    <dbReference type="NCBI Taxonomy" id="913761"/>
    <lineage>
        <taxon>Bacteria</taxon>
        <taxon>Pseudomonadati</taxon>
        <taxon>Pseudomonadota</taxon>
        <taxon>Betaproteobacteria</taxon>
        <taxon>Burkholderiales</taxon>
        <taxon>Comamonadaceae</taxon>
        <taxon>Variovorax</taxon>
    </lineage>
</organism>
<dbReference type="InterPro" id="IPR032710">
    <property type="entry name" value="NTF2-like_dom_sf"/>
</dbReference>
<name>A0ABP8I8Y2_9BURK</name>
<dbReference type="Proteomes" id="UP001500975">
    <property type="component" value="Unassembled WGS sequence"/>
</dbReference>
<feature type="domain" description="SnoaL-like" evidence="1">
    <location>
        <begin position="6"/>
        <end position="134"/>
    </location>
</feature>
<accession>A0ABP8I8Y2</accession>
<protein>
    <submittedName>
        <fullName evidence="2">Nuclear transport factor 2 family protein</fullName>
    </submittedName>
</protein>
<dbReference type="EMBL" id="BAABGJ010000079">
    <property type="protein sequence ID" value="GAA4353607.1"/>
    <property type="molecule type" value="Genomic_DNA"/>
</dbReference>
<reference evidence="3" key="1">
    <citation type="journal article" date="2019" name="Int. J. Syst. Evol. Microbiol.">
        <title>The Global Catalogue of Microorganisms (GCM) 10K type strain sequencing project: providing services to taxonomists for standard genome sequencing and annotation.</title>
        <authorList>
            <consortium name="The Broad Institute Genomics Platform"/>
            <consortium name="The Broad Institute Genome Sequencing Center for Infectious Disease"/>
            <person name="Wu L."/>
            <person name="Ma J."/>
        </authorList>
    </citation>
    <scope>NUCLEOTIDE SEQUENCE [LARGE SCALE GENOMIC DNA]</scope>
    <source>
        <strain evidence="3">JCM 17804</strain>
    </source>
</reference>
<dbReference type="InterPro" id="IPR037401">
    <property type="entry name" value="SnoaL-like"/>
</dbReference>
<proteinExistence type="predicted"/>
<keyword evidence="3" id="KW-1185">Reference proteome</keyword>
<evidence type="ECO:0000259" key="1">
    <source>
        <dbReference type="Pfam" id="PF13577"/>
    </source>
</evidence>
<evidence type="ECO:0000313" key="2">
    <source>
        <dbReference type="EMBL" id="GAA4353607.1"/>
    </source>
</evidence>
<dbReference type="SUPFAM" id="SSF54427">
    <property type="entry name" value="NTF2-like"/>
    <property type="match status" value="1"/>
</dbReference>
<gene>
    <name evidence="2" type="ORF">GCM10023165_43920</name>
</gene>
<evidence type="ECO:0000313" key="3">
    <source>
        <dbReference type="Proteomes" id="UP001500975"/>
    </source>
</evidence>